<gene>
    <name evidence="3" type="ORF">AS033_10925</name>
</gene>
<evidence type="ECO:0000313" key="3">
    <source>
        <dbReference type="EMBL" id="KSU48833.1"/>
    </source>
</evidence>
<keyword evidence="2" id="KW-1133">Transmembrane helix</keyword>
<evidence type="ECO:0008006" key="5">
    <source>
        <dbReference type="Google" id="ProtNLM"/>
    </source>
</evidence>
<sequence>MQTILIIMNYFSLTILILTIIYRSQVIKKGQSSEKVKNTTLLLQLSSLLFTLTLLNVYVLYNQDGQYEIIMLPILYVIIFSSLCWMLYYSYKNPKSRPSPQIFIPTILLFTLFILTIFATALHFENIFYIILCIGIVGIFMSVLFLLKHQSFKELPRIWKFVLSFGILFLVTSYEVITSAPTEINSEPTASTSTNTDSTTTDDSVDEETTAEEPITSDSETEQDTSVDTADVPDKKIYDQTEKYYGSYSSLKLQKINKKIELAPNFFYEIDQIEIGEVTDYKPFVKKFMFDVEPTSVLKVDATVQNNTSIDCYYSFAGTFINNGINEYSPVGKFTLDKSYNPDADLPLLKAGMTDKGSFYVFMEESADTLTSLDFLIGLPTDPATGDPIDSSSDNSITIELP</sequence>
<dbReference type="AlphaFoldDB" id="A0A0V8GF78"/>
<reference evidence="3 4" key="1">
    <citation type="journal article" date="2015" name="Int. J. Syst. Evol. Microbiol.">
        <title>Exiguobacterium enclense sp. nov., isolated from sediment.</title>
        <authorList>
            <person name="Dastager S.G."/>
            <person name="Mawlankar R."/>
            <person name="Sonalkar V.V."/>
            <person name="Thorat M.N."/>
            <person name="Mual P."/>
            <person name="Verma A."/>
            <person name="Krishnamurthi S."/>
            <person name="Tang S.K."/>
            <person name="Li W.J."/>
        </authorList>
    </citation>
    <scope>NUCLEOTIDE SEQUENCE [LARGE SCALE GENOMIC DNA]</scope>
    <source>
        <strain evidence="3 4">NIO-1109</strain>
    </source>
</reference>
<proteinExistence type="predicted"/>
<feature type="compositionally biased region" description="Low complexity" evidence="1">
    <location>
        <begin position="189"/>
        <end position="202"/>
    </location>
</feature>
<accession>A0A0V8GF78</accession>
<feature type="transmembrane region" description="Helical" evidence="2">
    <location>
        <begin position="158"/>
        <end position="177"/>
    </location>
</feature>
<dbReference type="OrthoDB" id="2357457at2"/>
<feature type="transmembrane region" description="Helical" evidence="2">
    <location>
        <begin position="42"/>
        <end position="61"/>
    </location>
</feature>
<feature type="transmembrane region" description="Helical" evidence="2">
    <location>
        <begin position="127"/>
        <end position="146"/>
    </location>
</feature>
<organism evidence="3 4">
    <name type="scientific">Exiguobacterium indicum</name>
    <dbReference type="NCBI Taxonomy" id="296995"/>
    <lineage>
        <taxon>Bacteria</taxon>
        <taxon>Bacillati</taxon>
        <taxon>Bacillota</taxon>
        <taxon>Bacilli</taxon>
        <taxon>Bacillales</taxon>
        <taxon>Bacillales Family XII. Incertae Sedis</taxon>
        <taxon>Exiguobacterium</taxon>
    </lineage>
</organism>
<comment type="caution">
    <text evidence="3">The sequence shown here is derived from an EMBL/GenBank/DDBJ whole genome shotgun (WGS) entry which is preliminary data.</text>
</comment>
<dbReference type="RefSeq" id="WP_058265525.1">
    <property type="nucleotide sequence ID" value="NZ_FMYN01000003.1"/>
</dbReference>
<keyword evidence="2" id="KW-0472">Membrane</keyword>
<feature type="transmembrane region" description="Helical" evidence="2">
    <location>
        <begin position="102"/>
        <end position="121"/>
    </location>
</feature>
<dbReference type="EMBL" id="LNQL01000003">
    <property type="protein sequence ID" value="KSU48833.1"/>
    <property type="molecule type" value="Genomic_DNA"/>
</dbReference>
<feature type="transmembrane region" description="Helical" evidence="2">
    <location>
        <begin position="6"/>
        <end position="22"/>
    </location>
</feature>
<feature type="region of interest" description="Disordered" evidence="1">
    <location>
        <begin position="185"/>
        <end position="232"/>
    </location>
</feature>
<keyword evidence="2" id="KW-0812">Transmembrane</keyword>
<feature type="transmembrane region" description="Helical" evidence="2">
    <location>
        <begin position="67"/>
        <end position="90"/>
    </location>
</feature>
<name>A0A0V8GF78_9BACL</name>
<protein>
    <recommendedName>
        <fullName evidence="5">DUF4352 domain-containing protein</fullName>
    </recommendedName>
</protein>
<dbReference type="Proteomes" id="UP000053797">
    <property type="component" value="Unassembled WGS sequence"/>
</dbReference>
<evidence type="ECO:0000256" key="1">
    <source>
        <dbReference type="SAM" id="MobiDB-lite"/>
    </source>
</evidence>
<evidence type="ECO:0000313" key="4">
    <source>
        <dbReference type="Proteomes" id="UP000053797"/>
    </source>
</evidence>
<evidence type="ECO:0000256" key="2">
    <source>
        <dbReference type="SAM" id="Phobius"/>
    </source>
</evidence>